<feature type="region of interest" description="Disordered" evidence="1">
    <location>
        <begin position="1"/>
        <end position="74"/>
    </location>
</feature>
<reference evidence="2 3" key="1">
    <citation type="journal article" date="2014" name="Int. J. Syst. Evol. Microbiol.">
        <title>Complete genome sequence of Corynebacterium casei LMG S-19264T (=DSM 44701T), isolated from a smear-ripened cheese.</title>
        <authorList>
            <consortium name="US DOE Joint Genome Institute (JGI-PGF)"/>
            <person name="Walter F."/>
            <person name="Albersmeier A."/>
            <person name="Kalinowski J."/>
            <person name="Ruckert C."/>
        </authorList>
    </citation>
    <scope>NUCLEOTIDE SEQUENCE [LARGE SCALE GENOMIC DNA]</scope>
    <source>
        <strain evidence="2 3">KCTC 12866</strain>
    </source>
</reference>
<sequence length="74" mass="8101">MDNDKKQNPEDIETQAAQEGRNSNDDFNEGAVDDYGVDKTQPGAAEEIQKRSDIKSGTGTQGAKRNPNDNFAEE</sequence>
<dbReference type="RefSeq" id="WP_189562711.1">
    <property type="nucleotide sequence ID" value="NZ_BMXF01000001.1"/>
</dbReference>
<dbReference type="Proteomes" id="UP000598271">
    <property type="component" value="Unassembled WGS sequence"/>
</dbReference>
<name>A0A8J3G7E2_9BACT</name>
<evidence type="ECO:0000313" key="2">
    <source>
        <dbReference type="EMBL" id="GHB54462.1"/>
    </source>
</evidence>
<dbReference type="EMBL" id="BMXF01000001">
    <property type="protein sequence ID" value="GHB54462.1"/>
    <property type="molecule type" value="Genomic_DNA"/>
</dbReference>
<gene>
    <name evidence="2" type="ORF">GCM10007390_04350</name>
</gene>
<protein>
    <submittedName>
        <fullName evidence="2">Uncharacterized protein</fullName>
    </submittedName>
</protein>
<accession>A0A8J3G7E2</accession>
<dbReference type="AlphaFoldDB" id="A0A8J3G7E2"/>
<evidence type="ECO:0000313" key="3">
    <source>
        <dbReference type="Proteomes" id="UP000598271"/>
    </source>
</evidence>
<proteinExistence type="predicted"/>
<evidence type="ECO:0000256" key="1">
    <source>
        <dbReference type="SAM" id="MobiDB-lite"/>
    </source>
</evidence>
<comment type="caution">
    <text evidence="2">The sequence shown here is derived from an EMBL/GenBank/DDBJ whole genome shotgun (WGS) entry which is preliminary data.</text>
</comment>
<keyword evidence="3" id="KW-1185">Reference proteome</keyword>
<organism evidence="2 3">
    <name type="scientific">Persicitalea jodogahamensis</name>
    <dbReference type="NCBI Taxonomy" id="402147"/>
    <lineage>
        <taxon>Bacteria</taxon>
        <taxon>Pseudomonadati</taxon>
        <taxon>Bacteroidota</taxon>
        <taxon>Cytophagia</taxon>
        <taxon>Cytophagales</taxon>
        <taxon>Spirosomataceae</taxon>
        <taxon>Persicitalea</taxon>
    </lineage>
</organism>